<keyword evidence="3" id="KW-1185">Reference proteome</keyword>
<organism evidence="2 3">
    <name type="scientific">Flagellimonas eckloniae</name>
    <dbReference type="NCBI Taxonomy" id="346185"/>
    <lineage>
        <taxon>Bacteria</taxon>
        <taxon>Pseudomonadati</taxon>
        <taxon>Bacteroidota</taxon>
        <taxon>Flavobacteriia</taxon>
        <taxon>Flavobacteriales</taxon>
        <taxon>Flavobacteriaceae</taxon>
        <taxon>Flagellimonas</taxon>
    </lineage>
</organism>
<dbReference type="EMBL" id="LCTZ01000002">
    <property type="protein sequence ID" value="KQC29239.1"/>
    <property type="molecule type" value="Genomic_DNA"/>
</dbReference>
<evidence type="ECO:0000313" key="3">
    <source>
        <dbReference type="Proteomes" id="UP000050827"/>
    </source>
</evidence>
<proteinExistence type="predicted"/>
<evidence type="ECO:0000313" key="2">
    <source>
        <dbReference type="EMBL" id="KQC29239.1"/>
    </source>
</evidence>
<evidence type="ECO:0000256" key="1">
    <source>
        <dbReference type="SAM" id="SignalP"/>
    </source>
</evidence>
<feature type="signal peptide" evidence="1">
    <location>
        <begin position="1"/>
        <end position="24"/>
    </location>
</feature>
<dbReference type="OrthoDB" id="2823799at2"/>
<accession>A0A0Q0XK36</accession>
<reference evidence="2 3" key="1">
    <citation type="submission" date="2015-04" db="EMBL/GenBank/DDBJ databases">
        <title>Complete genome of flavobacterium.</title>
        <authorList>
            <person name="Kwon Y.M."/>
            <person name="Kim S.-J."/>
        </authorList>
    </citation>
    <scope>NUCLEOTIDE SEQUENCE [LARGE SCALE GENOMIC DNA]</scope>
    <source>
        <strain evidence="2 3">DK169</strain>
    </source>
</reference>
<gene>
    <name evidence="2" type="ORF">AAY42_04475</name>
</gene>
<evidence type="ECO:0008006" key="4">
    <source>
        <dbReference type="Google" id="ProtNLM"/>
    </source>
</evidence>
<keyword evidence="1" id="KW-0732">Signal</keyword>
<dbReference type="Proteomes" id="UP000050827">
    <property type="component" value="Unassembled WGS sequence"/>
</dbReference>
<name>A0A0Q0XK36_9FLAO</name>
<dbReference type="RefSeq" id="WP_055392802.1">
    <property type="nucleotide sequence ID" value="NZ_LCTZ01000002.1"/>
</dbReference>
<comment type="caution">
    <text evidence="2">The sequence shown here is derived from an EMBL/GenBank/DDBJ whole genome shotgun (WGS) entry which is preliminary data.</text>
</comment>
<dbReference type="STRING" id="346185.AAY42_04475"/>
<dbReference type="AlphaFoldDB" id="A0A0Q0XK36"/>
<feature type="chain" id="PRO_5006186585" description="DUF4932 domain-containing protein" evidence="1">
    <location>
        <begin position="25"/>
        <end position="362"/>
    </location>
</feature>
<sequence length="362" mass="42724">MYKISYNKHLFSLMLFVFQTIVWAQTPSNLDYTKIYAHCLDGNVKAALPLLDMPFSDLNKKDQQFKRNFEKRFKSAIDSSEYLKKKESKIHELQLIFRDYWRQYLLNPDSKHERSLGMNAIEYLKKHFPEVRDKKITRDSLGFFLSEYIKSKGYFTTASVNKTGGIYDLLIWQSQKDTTYSFRLKKEKIKTQVVFMNDFVTLGWEEYATFGKYYPGGWATEDTIYCVEGAYDITSEDFKISYLAHEGRHFLDNKMFPGLDNADLEYRSKLSELSLAKTTLYKLIDDFISNGNGQSENPHPLASYHVIKNLSEVLFDNDFEKDLSEWKKINRKKINRKAYKLLKQNTRLFKNYGIKEPSIRTQ</sequence>
<protein>
    <recommendedName>
        <fullName evidence="4">DUF4932 domain-containing protein</fullName>
    </recommendedName>
</protein>